<gene>
    <name evidence="3" type="ORF">ACFPCY_25630</name>
</gene>
<feature type="transmembrane region" description="Helical" evidence="2">
    <location>
        <begin position="205"/>
        <end position="230"/>
    </location>
</feature>
<feature type="region of interest" description="Disordered" evidence="1">
    <location>
        <begin position="1"/>
        <end position="104"/>
    </location>
</feature>
<reference evidence="4" key="1">
    <citation type="journal article" date="2019" name="Int. J. Syst. Evol. Microbiol.">
        <title>The Global Catalogue of Microorganisms (GCM) 10K type strain sequencing project: providing services to taxonomists for standard genome sequencing and annotation.</title>
        <authorList>
            <consortium name="The Broad Institute Genomics Platform"/>
            <consortium name="The Broad Institute Genome Sequencing Center for Infectious Disease"/>
            <person name="Wu L."/>
            <person name="Ma J."/>
        </authorList>
    </citation>
    <scope>NUCLEOTIDE SEQUENCE [LARGE SCALE GENOMIC DNA]</scope>
    <source>
        <strain evidence="4">KLKA75</strain>
    </source>
</reference>
<dbReference type="RefSeq" id="WP_378259280.1">
    <property type="nucleotide sequence ID" value="NZ_JBHSIT010000007.1"/>
</dbReference>
<feature type="region of interest" description="Disordered" evidence="1">
    <location>
        <begin position="129"/>
        <end position="149"/>
    </location>
</feature>
<keyword evidence="4" id="KW-1185">Reference proteome</keyword>
<organism evidence="3 4">
    <name type="scientific">Actinomadura gamaensis</name>
    <dbReference type="NCBI Taxonomy" id="1763541"/>
    <lineage>
        <taxon>Bacteria</taxon>
        <taxon>Bacillati</taxon>
        <taxon>Actinomycetota</taxon>
        <taxon>Actinomycetes</taxon>
        <taxon>Streptosporangiales</taxon>
        <taxon>Thermomonosporaceae</taxon>
        <taxon>Actinomadura</taxon>
    </lineage>
</organism>
<evidence type="ECO:0000313" key="4">
    <source>
        <dbReference type="Proteomes" id="UP001595872"/>
    </source>
</evidence>
<evidence type="ECO:0008006" key="5">
    <source>
        <dbReference type="Google" id="ProtNLM"/>
    </source>
</evidence>
<keyword evidence="2" id="KW-0812">Transmembrane</keyword>
<feature type="compositionally biased region" description="Basic and acidic residues" evidence="1">
    <location>
        <begin position="14"/>
        <end position="28"/>
    </location>
</feature>
<keyword evidence="2" id="KW-1133">Transmembrane helix</keyword>
<comment type="caution">
    <text evidence="3">The sequence shown here is derived from an EMBL/GenBank/DDBJ whole genome shotgun (WGS) entry which is preliminary data.</text>
</comment>
<feature type="region of interest" description="Disordered" evidence="1">
    <location>
        <begin position="173"/>
        <end position="197"/>
    </location>
</feature>
<dbReference type="Proteomes" id="UP001595872">
    <property type="component" value="Unassembled WGS sequence"/>
</dbReference>
<evidence type="ECO:0000256" key="1">
    <source>
        <dbReference type="SAM" id="MobiDB-lite"/>
    </source>
</evidence>
<accession>A0ABV9U4F2</accession>
<keyword evidence="2" id="KW-0472">Membrane</keyword>
<feature type="compositionally biased region" description="Basic and acidic residues" evidence="1">
    <location>
        <begin position="42"/>
        <end position="55"/>
    </location>
</feature>
<protein>
    <recommendedName>
        <fullName evidence="5">DUF3558 domain-containing protein</fullName>
    </recommendedName>
</protein>
<evidence type="ECO:0000256" key="2">
    <source>
        <dbReference type="SAM" id="Phobius"/>
    </source>
</evidence>
<proteinExistence type="predicted"/>
<name>A0ABV9U4F2_9ACTN</name>
<feature type="region of interest" description="Disordered" evidence="1">
    <location>
        <begin position="315"/>
        <end position="347"/>
    </location>
</feature>
<sequence length="424" mass="43608">MSGSHRSGGHRASRSGEYRSFSGDHRTASGDPAPYAVPGGRPADEYVGRSGERAPRPVQYGARNTEYGSPGSEYGVPSAEYRTRSSEYNTPGAEYGPHTGASIPRATEYGVPSGEYGTPSGEYGTPSGEYGARSGASSPRGTEYGARSGEYAGRSGEYAGRSGAYGARSGEYAGQSGGYGTRSGEFRTRSGSHRVVRERRRGRRVVAVLAGVAAGAGACALAALVIISGLGGHDRGSSGQIVGSTAQTPAARAEKTAVPDACTLLDPKIADRLAPNAERGPADNYASSDRQNQCVWGAYSGEHRRQLSVEMRALPGTQSQSPTDAARGAFASERSADESGKALLPGQEITDKIRPNGLGDEAYVVYSVDKGQGSGSAVANVRVGNVLVTVHFSGSDGNDPLATDAAVSGAQDAARSVIGALNQS</sequence>
<evidence type="ECO:0000313" key="3">
    <source>
        <dbReference type="EMBL" id="MFC4910721.1"/>
    </source>
</evidence>
<dbReference type="EMBL" id="JBHSIT010000007">
    <property type="protein sequence ID" value="MFC4910721.1"/>
    <property type="molecule type" value="Genomic_DNA"/>
</dbReference>